<comment type="caution">
    <text evidence="2">The sequence shown here is derived from an EMBL/GenBank/DDBJ whole genome shotgun (WGS) entry which is preliminary data.</text>
</comment>
<evidence type="ECO:0008006" key="4">
    <source>
        <dbReference type="Google" id="ProtNLM"/>
    </source>
</evidence>
<evidence type="ECO:0000313" key="2">
    <source>
        <dbReference type="EMBL" id="KDE98953.1"/>
    </source>
</evidence>
<evidence type="ECO:0000313" key="3">
    <source>
        <dbReference type="Proteomes" id="UP000022835"/>
    </source>
</evidence>
<reference evidence="2" key="1">
    <citation type="submission" date="2014-05" db="EMBL/GenBank/DDBJ databases">
        <title>Genome sequence of Mycobacterium aromaticivorans strain JS19b1T (= DSM 45407T).</title>
        <authorList>
            <person name="Kwak Y."/>
            <person name="Park G.-S."/>
            <person name="Li Q.X."/>
            <person name="Lee S.-E."/>
            <person name="Shin J.-H."/>
        </authorList>
    </citation>
    <scope>NUCLEOTIDE SEQUENCE [LARGE SCALE GENOMIC DNA]</scope>
    <source>
        <strain evidence="2">JS19b1</strain>
    </source>
</reference>
<gene>
    <name evidence="2" type="ORF">Y900_008320</name>
</gene>
<dbReference type="AlphaFoldDB" id="A0A064CJP3"/>
<accession>A0A064CJP3</accession>
<keyword evidence="3" id="KW-1185">Reference proteome</keyword>
<name>A0A064CJP3_9MYCO</name>
<sequence>MINMRAAVAAPLLAIAMATATSAVSNAAPDIVGRTFDEASSILRSAGYTAVVVATFGGRTARADCVVTQQGNRQSSNGQEALLALNCNAPLAGPGVPGNSAASPAGRAAAAAVVRVSKANVEKSLVSGLATGPGPSWAQCSGDLVGIVDSSIDCTVLADSDKQTYTLTVTDIEDGRISYNIGPKE</sequence>
<keyword evidence="1" id="KW-0732">Signal</keyword>
<dbReference type="Proteomes" id="UP000022835">
    <property type="component" value="Unassembled WGS sequence"/>
</dbReference>
<organism evidence="2 3">
    <name type="scientific">Mycolicibacterium aromaticivorans JS19b1 = JCM 16368</name>
    <dbReference type="NCBI Taxonomy" id="1440774"/>
    <lineage>
        <taxon>Bacteria</taxon>
        <taxon>Bacillati</taxon>
        <taxon>Actinomycetota</taxon>
        <taxon>Actinomycetes</taxon>
        <taxon>Mycobacteriales</taxon>
        <taxon>Mycobacteriaceae</taxon>
        <taxon>Mycolicibacterium</taxon>
    </lineage>
</organism>
<feature type="chain" id="PRO_5039285718" description="PASTA domain-containing protein" evidence="1">
    <location>
        <begin position="28"/>
        <end position="185"/>
    </location>
</feature>
<dbReference type="EMBL" id="JALN02000001">
    <property type="protein sequence ID" value="KDE98953.1"/>
    <property type="molecule type" value="Genomic_DNA"/>
</dbReference>
<dbReference type="eggNOG" id="ENOG5032BDN">
    <property type="taxonomic scope" value="Bacteria"/>
</dbReference>
<feature type="signal peptide" evidence="1">
    <location>
        <begin position="1"/>
        <end position="27"/>
    </location>
</feature>
<dbReference type="STRING" id="1440774.Y900_008320"/>
<evidence type="ECO:0000256" key="1">
    <source>
        <dbReference type="SAM" id="SignalP"/>
    </source>
</evidence>
<protein>
    <recommendedName>
        <fullName evidence="4">PASTA domain-containing protein</fullName>
    </recommendedName>
</protein>
<proteinExistence type="predicted"/>